<dbReference type="GO" id="GO:0006096">
    <property type="term" value="P:glycolytic process"/>
    <property type="evidence" value="ECO:0007669"/>
    <property type="project" value="UniProtKB-KW"/>
</dbReference>
<dbReference type="CDD" id="cd18126">
    <property type="entry name" value="GAPDH_I_C"/>
    <property type="match status" value="1"/>
</dbReference>
<dbReference type="GO" id="GO:0006006">
    <property type="term" value="P:glucose metabolic process"/>
    <property type="evidence" value="ECO:0007669"/>
    <property type="project" value="InterPro"/>
</dbReference>
<dbReference type="Gene3D" id="1.25.40.10">
    <property type="entry name" value="Tetratricopeptide repeat domain"/>
    <property type="match status" value="4"/>
</dbReference>
<dbReference type="InterPro" id="IPR020828">
    <property type="entry name" value="GlycerAld_3-P_DH_NAD(P)-bd"/>
</dbReference>
<feature type="repeat" description="PPR" evidence="8">
    <location>
        <begin position="550"/>
        <end position="584"/>
    </location>
</feature>
<evidence type="ECO:0000256" key="8">
    <source>
        <dbReference type="PROSITE-ProRule" id="PRU00708"/>
    </source>
</evidence>
<dbReference type="Gene3D" id="3.40.50.720">
    <property type="entry name" value="NAD(P)-binding Rossmann-like Domain"/>
    <property type="match status" value="1"/>
</dbReference>
<evidence type="ECO:0000256" key="9">
    <source>
        <dbReference type="RuleBase" id="RU000397"/>
    </source>
</evidence>
<dbReference type="Pfam" id="PF00044">
    <property type="entry name" value="Gp_dh_N"/>
    <property type="match status" value="1"/>
</dbReference>
<comment type="similarity">
    <text evidence="2 9">Belongs to the glyceraldehyde-3-phosphate dehydrogenase family.</text>
</comment>
<sequence length="794" mass="89016">MASDKKIKIGINGFGRIGRLVARVALQRNDVELVAVNDPFITTDYMTYMFKYDSVHGQWKHHDIKVKDSKTLLFGEKAVTVFGIRNPEEIPWGETGAEFVIESTGVFTDKDKAAAHLKGGAKKVVISAPSKDAPMFVVGVNEKEYKPELDIVSNASCTTNCLAPLAKVINDRFGIVEGLMTTVHAITATQKTVDGPSMKDWRGGRAASFNIIPSSTGAAKAVGKVLPALNGKLTGMSFRVPTVDVSVVDLTVRLEKSATYDEIKAAIKEESEGKLKGILGYCEEDVVSSDFVGDCRSSIFDAKAGIALSGNFVKLVSWYDNEWGYRITAKSTATGSAHQAGEQRDIDILVGKVRAGRSDDEVFQCLASDPKCNAVHLSHDLVDKLLHRFNDDWKSALGAFRWATTRPGYKHSPQAYDTMVDILGKMKRMDQMKEFLEEMCKLHLVTLNTIAKVMRRFAGAKQWENAVRIFDELETFGLEKNTDSMNLLLDTLCKEKYVEQARDIFLRLKPHIAPDAHTFNIFIHGWCKINRIDEAHWTIQEMRGHGHLPSVISYSTIIQFYCSQCNFKKVYELFDEMVAQGCPPNVVTYTTVMCSLTKAENFEEALQIAQRMETAGCKPDTLFYNCFIHTLGRAGRVKDAAKVFEVEMPKTGVSPNTSTYNCMIAMLCHNAQEQKALTLLQEMENLKICKPDVQTYYPLLKSCLKTGKIDSLLSKLLNDMVNKHHLSLDMSAYSLLIHGLCRANRTQWAYNLFEEMILKDITPKYRTCRLLLEEVKEKNMHDAAEKIEGFIKNL</sequence>
<evidence type="ECO:0000256" key="1">
    <source>
        <dbReference type="ARBA" id="ARBA00004869"/>
    </source>
</evidence>
<dbReference type="SUPFAM" id="SSF55347">
    <property type="entry name" value="Glyceraldehyde-3-phosphate dehydrogenase-like, C-terminal domain"/>
    <property type="match status" value="1"/>
</dbReference>
<feature type="repeat" description="PPR" evidence="8">
    <location>
        <begin position="585"/>
        <end position="619"/>
    </location>
</feature>
<evidence type="ECO:0000313" key="11">
    <source>
        <dbReference type="EMBL" id="OMO60415.1"/>
    </source>
</evidence>
<dbReference type="Pfam" id="PF12854">
    <property type="entry name" value="PPR_1"/>
    <property type="match status" value="1"/>
</dbReference>
<keyword evidence="12" id="KW-1185">Reference proteome</keyword>
<comment type="caution">
    <text evidence="11">The sequence shown here is derived from an EMBL/GenBank/DDBJ whole genome shotgun (WGS) entry which is preliminary data.</text>
</comment>
<dbReference type="InterPro" id="IPR006424">
    <property type="entry name" value="Glyceraldehyde-3-P_DH_1"/>
</dbReference>
<dbReference type="InterPro" id="IPR036291">
    <property type="entry name" value="NAD(P)-bd_dom_sf"/>
</dbReference>
<evidence type="ECO:0000259" key="10">
    <source>
        <dbReference type="SMART" id="SM00846"/>
    </source>
</evidence>
<evidence type="ECO:0000256" key="7">
    <source>
        <dbReference type="ARBA" id="ARBA00023152"/>
    </source>
</evidence>
<evidence type="ECO:0000256" key="5">
    <source>
        <dbReference type="ARBA" id="ARBA00023002"/>
    </source>
</evidence>
<dbReference type="SUPFAM" id="SSF51735">
    <property type="entry name" value="NAD(P)-binding Rossmann-fold domains"/>
    <property type="match status" value="1"/>
</dbReference>
<dbReference type="FunFam" id="3.30.360.10:FF:000001">
    <property type="entry name" value="Glyceraldehyde-3-phosphate dehydrogenase"/>
    <property type="match status" value="1"/>
</dbReference>
<feature type="repeat" description="PPR" evidence="8">
    <location>
        <begin position="515"/>
        <end position="549"/>
    </location>
</feature>
<dbReference type="OrthoDB" id="185373at2759"/>
<keyword evidence="7" id="KW-0324">Glycolysis</keyword>
<dbReference type="AlphaFoldDB" id="A0A1R3GQM8"/>
<dbReference type="Pfam" id="PF13041">
    <property type="entry name" value="PPR_2"/>
    <property type="match status" value="3"/>
</dbReference>
<keyword evidence="6" id="KW-0520">NAD</keyword>
<dbReference type="SMART" id="SM00846">
    <property type="entry name" value="Gp_dh_N"/>
    <property type="match status" value="1"/>
</dbReference>
<dbReference type="Gramene" id="OMO60415">
    <property type="protein sequence ID" value="OMO60415"/>
    <property type="gene ID" value="CCACVL1_24177"/>
</dbReference>
<dbReference type="STRING" id="210143.A0A1R3GQM8"/>
<keyword evidence="5" id="KW-0560">Oxidoreductase</keyword>
<dbReference type="PANTHER" id="PTHR10836:SF112">
    <property type="entry name" value="GLYCERALDEHYDE-3-PHOSPHATE DEHYDROGENASE GAPC1, CYTOSOLIC-RELATED"/>
    <property type="match status" value="1"/>
</dbReference>
<dbReference type="InterPro" id="IPR011990">
    <property type="entry name" value="TPR-like_helical_dom_sf"/>
</dbReference>
<dbReference type="Proteomes" id="UP000188268">
    <property type="component" value="Unassembled WGS sequence"/>
</dbReference>
<evidence type="ECO:0000256" key="6">
    <source>
        <dbReference type="ARBA" id="ARBA00023027"/>
    </source>
</evidence>
<dbReference type="PANTHER" id="PTHR10836">
    <property type="entry name" value="GLYCERALDEHYDE 3-PHOSPHATE DEHYDROGENASE"/>
    <property type="match status" value="1"/>
</dbReference>
<feature type="repeat" description="PPR" evidence="8">
    <location>
        <begin position="656"/>
        <end position="690"/>
    </location>
</feature>
<feature type="domain" description="Glyceraldehyde 3-phosphate dehydrogenase NAD(P) binding" evidence="10">
    <location>
        <begin position="7"/>
        <end position="157"/>
    </location>
</feature>
<keyword evidence="4" id="KW-0677">Repeat</keyword>
<feature type="repeat" description="PPR" evidence="8">
    <location>
        <begin position="620"/>
        <end position="655"/>
    </location>
</feature>
<proteinExistence type="inferred from homology"/>
<dbReference type="InterPro" id="IPR020831">
    <property type="entry name" value="GlycerAld/Erythrose_P_DH"/>
</dbReference>
<organism evidence="11 12">
    <name type="scientific">Corchorus capsularis</name>
    <name type="common">Jute</name>
    <dbReference type="NCBI Taxonomy" id="210143"/>
    <lineage>
        <taxon>Eukaryota</taxon>
        <taxon>Viridiplantae</taxon>
        <taxon>Streptophyta</taxon>
        <taxon>Embryophyta</taxon>
        <taxon>Tracheophyta</taxon>
        <taxon>Spermatophyta</taxon>
        <taxon>Magnoliopsida</taxon>
        <taxon>eudicotyledons</taxon>
        <taxon>Gunneridae</taxon>
        <taxon>Pentapetalae</taxon>
        <taxon>rosids</taxon>
        <taxon>malvids</taxon>
        <taxon>Malvales</taxon>
        <taxon>Malvaceae</taxon>
        <taxon>Grewioideae</taxon>
        <taxon>Apeibeae</taxon>
        <taxon>Corchorus</taxon>
    </lineage>
</organism>
<dbReference type="Gene3D" id="3.30.360.10">
    <property type="entry name" value="Dihydrodipicolinate Reductase, domain 2"/>
    <property type="match status" value="1"/>
</dbReference>
<dbReference type="NCBIfam" id="TIGR00756">
    <property type="entry name" value="PPR"/>
    <property type="match status" value="6"/>
</dbReference>
<name>A0A1R3GQM8_COCAP</name>
<dbReference type="PRINTS" id="PR00078">
    <property type="entry name" value="G3PDHDRGNASE"/>
</dbReference>
<dbReference type="GO" id="GO:0005829">
    <property type="term" value="C:cytosol"/>
    <property type="evidence" value="ECO:0007669"/>
    <property type="project" value="TreeGrafter"/>
</dbReference>
<comment type="pathway">
    <text evidence="1">Carbohydrate degradation; glycolysis; pyruvate from D-glyceraldehyde 3-phosphate: step 1/5.</text>
</comment>
<feature type="repeat" description="PPR" evidence="8">
    <location>
        <begin position="729"/>
        <end position="763"/>
    </location>
</feature>
<dbReference type="GO" id="GO:0050661">
    <property type="term" value="F:NADP binding"/>
    <property type="evidence" value="ECO:0007669"/>
    <property type="project" value="InterPro"/>
</dbReference>
<dbReference type="NCBIfam" id="TIGR01534">
    <property type="entry name" value="GAPDH-I"/>
    <property type="match status" value="1"/>
</dbReference>
<dbReference type="InterPro" id="IPR020829">
    <property type="entry name" value="GlycerAld_3-P_DH_cat"/>
</dbReference>
<gene>
    <name evidence="11" type="ORF">CCACVL1_24177</name>
</gene>
<dbReference type="EC" id="1.2.1.12" evidence="3"/>
<accession>A0A1R3GQM8</accession>
<evidence type="ECO:0000256" key="2">
    <source>
        <dbReference type="ARBA" id="ARBA00007406"/>
    </source>
</evidence>
<dbReference type="InterPro" id="IPR002885">
    <property type="entry name" value="PPR_rpt"/>
</dbReference>
<evidence type="ECO:0000256" key="4">
    <source>
        <dbReference type="ARBA" id="ARBA00022737"/>
    </source>
</evidence>
<dbReference type="GO" id="GO:0004365">
    <property type="term" value="F:glyceraldehyde-3-phosphate dehydrogenase (NAD+) (phosphorylating) activity"/>
    <property type="evidence" value="ECO:0007669"/>
    <property type="project" value="UniProtKB-EC"/>
</dbReference>
<dbReference type="PROSITE" id="PS00071">
    <property type="entry name" value="GAPDH"/>
    <property type="match status" value="1"/>
</dbReference>
<dbReference type="EMBL" id="AWWV01013701">
    <property type="protein sequence ID" value="OMO60415.1"/>
    <property type="molecule type" value="Genomic_DNA"/>
</dbReference>
<dbReference type="Pfam" id="PF02800">
    <property type="entry name" value="Gp_dh_C"/>
    <property type="match status" value="1"/>
</dbReference>
<evidence type="ECO:0000256" key="3">
    <source>
        <dbReference type="ARBA" id="ARBA00013119"/>
    </source>
</evidence>
<reference evidence="11 12" key="1">
    <citation type="submission" date="2013-09" db="EMBL/GenBank/DDBJ databases">
        <title>Corchorus capsularis genome sequencing.</title>
        <authorList>
            <person name="Alam M."/>
            <person name="Haque M.S."/>
            <person name="Islam M.S."/>
            <person name="Emdad E.M."/>
            <person name="Islam M.M."/>
            <person name="Ahmed B."/>
            <person name="Halim A."/>
            <person name="Hossen Q.M.M."/>
            <person name="Hossain M.Z."/>
            <person name="Ahmed R."/>
            <person name="Khan M.M."/>
            <person name="Islam R."/>
            <person name="Rashid M.M."/>
            <person name="Khan S.A."/>
            <person name="Rahman M.S."/>
            <person name="Alam M."/>
        </authorList>
    </citation>
    <scope>NUCLEOTIDE SEQUENCE [LARGE SCALE GENOMIC DNA]</scope>
    <source>
        <strain evidence="12">cv. CVL-1</strain>
        <tissue evidence="11">Whole seedling</tissue>
    </source>
</reference>
<evidence type="ECO:0000313" key="12">
    <source>
        <dbReference type="Proteomes" id="UP000188268"/>
    </source>
</evidence>
<dbReference type="FunFam" id="3.40.50.720:FF:000020">
    <property type="entry name" value="Glyceraldehyde-3-phosphate dehydrogenase"/>
    <property type="match status" value="1"/>
</dbReference>
<dbReference type="PROSITE" id="PS51375">
    <property type="entry name" value="PPR"/>
    <property type="match status" value="6"/>
</dbReference>
<dbReference type="InterPro" id="IPR020830">
    <property type="entry name" value="GlycerAld_3-P_DH_AS"/>
</dbReference>
<protein>
    <recommendedName>
        <fullName evidence="3">glyceraldehyde-3-phosphate dehydrogenase (phosphorylating)</fullName>
        <ecNumber evidence="3">1.2.1.12</ecNumber>
    </recommendedName>
</protein>
<dbReference type="CDD" id="cd05214">
    <property type="entry name" value="GAPDH_I_N"/>
    <property type="match status" value="1"/>
</dbReference>
<dbReference type="GO" id="GO:0051287">
    <property type="term" value="F:NAD binding"/>
    <property type="evidence" value="ECO:0007669"/>
    <property type="project" value="InterPro"/>
</dbReference>
<dbReference type="Pfam" id="PF01535">
    <property type="entry name" value="PPR"/>
    <property type="match status" value="1"/>
</dbReference>